<dbReference type="OrthoDB" id="115924at2759"/>
<proteinExistence type="predicted"/>
<comment type="caution">
    <text evidence="2">The sequence shown here is derived from an EMBL/GenBank/DDBJ whole genome shotgun (WGS) entry which is preliminary data.</text>
</comment>
<keyword evidence="2" id="KW-0808">Transferase</keyword>
<keyword evidence="2" id="KW-0695">RNA-directed DNA polymerase</keyword>
<dbReference type="EMBL" id="NBNE01006311">
    <property type="protein sequence ID" value="OWZ02223.1"/>
    <property type="molecule type" value="Genomic_DNA"/>
</dbReference>
<name>A0A225VA07_9STRA</name>
<dbReference type="GO" id="GO:0003964">
    <property type="term" value="F:RNA-directed DNA polymerase activity"/>
    <property type="evidence" value="ECO:0007669"/>
    <property type="project" value="UniProtKB-KW"/>
</dbReference>
<organism evidence="2 3">
    <name type="scientific">Phytophthora megakarya</name>
    <dbReference type="NCBI Taxonomy" id="4795"/>
    <lineage>
        <taxon>Eukaryota</taxon>
        <taxon>Sar</taxon>
        <taxon>Stramenopiles</taxon>
        <taxon>Oomycota</taxon>
        <taxon>Peronosporomycetes</taxon>
        <taxon>Peronosporales</taxon>
        <taxon>Peronosporaceae</taxon>
        <taxon>Phytophthora</taxon>
    </lineage>
</organism>
<keyword evidence="2" id="KW-0548">Nucleotidyltransferase</keyword>
<reference evidence="3" key="1">
    <citation type="submission" date="2017-03" db="EMBL/GenBank/DDBJ databases">
        <title>Phytopthora megakarya and P. palmivora, two closely related causual agents of cacao black pod achieved similar genome size and gene model numbers by different mechanisms.</title>
        <authorList>
            <person name="Ali S."/>
            <person name="Shao J."/>
            <person name="Larry D.J."/>
            <person name="Kronmiller B."/>
            <person name="Shen D."/>
            <person name="Strem M.D."/>
            <person name="Melnick R.L."/>
            <person name="Guiltinan M.J."/>
            <person name="Tyler B.M."/>
            <person name="Meinhardt L.W."/>
            <person name="Bailey B.A."/>
        </authorList>
    </citation>
    <scope>NUCLEOTIDE SEQUENCE [LARGE SCALE GENOMIC DNA]</scope>
    <source>
        <strain evidence="3">zdho120</strain>
    </source>
</reference>
<accession>A0A225VA07</accession>
<keyword evidence="3" id="KW-1185">Reference proteome</keyword>
<evidence type="ECO:0000313" key="2">
    <source>
        <dbReference type="EMBL" id="OWZ02223.1"/>
    </source>
</evidence>
<protein>
    <submittedName>
        <fullName evidence="2">Reverse transcriptase</fullName>
    </submittedName>
</protein>
<feature type="domain" description="Reverse transcriptase Ty1/copia-type" evidence="1">
    <location>
        <begin position="1"/>
        <end position="58"/>
    </location>
</feature>
<dbReference type="Proteomes" id="UP000198211">
    <property type="component" value="Unassembled WGS sequence"/>
</dbReference>
<evidence type="ECO:0000313" key="3">
    <source>
        <dbReference type="Proteomes" id="UP000198211"/>
    </source>
</evidence>
<evidence type="ECO:0000259" key="1">
    <source>
        <dbReference type="Pfam" id="PF07727"/>
    </source>
</evidence>
<dbReference type="AlphaFoldDB" id="A0A225VA07"/>
<dbReference type="STRING" id="4795.A0A225VA07"/>
<gene>
    <name evidence="2" type="ORF">PHMEG_00026251</name>
</gene>
<dbReference type="Pfam" id="PF07727">
    <property type="entry name" value="RVT_2"/>
    <property type="match status" value="1"/>
</dbReference>
<dbReference type="InterPro" id="IPR013103">
    <property type="entry name" value="RVT_2"/>
</dbReference>
<sequence>MDVSTAFLNGVLNEIIYMRQLLWFRSENRTLVCKLQKSLYGLKQAPRIWCQVLNAFFKT</sequence>